<sequence>TSEPPTLTMDLMLSQLESLIHYTSICLMTIQSELSHTHLTPLDALPELYASFWLQELHVTRRVVTLMAVRGLPHCLPGPLRALGPKFITAELDRNEAHIAVLRGMKEDDCEDLMADKHAGFPWQDAWWQPGAPLLAAGYTSWSMDEFAQVAVLQCGLNFRPSFHLGQLPVLHLRLTRRELTEAYEAGWYALLDMEHRLSHALARLLQMANVFGFEALILAAMDRRFKGMEHDAE</sequence>
<dbReference type="AlphaFoldDB" id="A0A0D0D4T9"/>
<dbReference type="InParanoid" id="A0A0D0D4T9"/>
<protein>
    <submittedName>
        <fullName evidence="1">Uncharacterized protein</fullName>
    </submittedName>
</protein>
<gene>
    <name evidence="1" type="ORF">PAXRUDRAFT_174114</name>
</gene>
<accession>A0A0D0D4T9</accession>
<dbReference type="HOGENOM" id="CLU_088124_0_0_1"/>
<dbReference type="OrthoDB" id="2695324at2759"/>
<feature type="non-terminal residue" evidence="1">
    <location>
        <position position="1"/>
    </location>
</feature>
<reference evidence="2" key="2">
    <citation type="submission" date="2015-01" db="EMBL/GenBank/DDBJ databases">
        <title>Evolutionary Origins and Diversification of the Mycorrhizal Mutualists.</title>
        <authorList>
            <consortium name="DOE Joint Genome Institute"/>
            <consortium name="Mycorrhizal Genomics Consortium"/>
            <person name="Kohler A."/>
            <person name="Kuo A."/>
            <person name="Nagy L.G."/>
            <person name="Floudas D."/>
            <person name="Copeland A."/>
            <person name="Barry K.W."/>
            <person name="Cichocki N."/>
            <person name="Veneault-Fourrey C."/>
            <person name="LaButti K."/>
            <person name="Lindquist E.A."/>
            <person name="Lipzen A."/>
            <person name="Lundell T."/>
            <person name="Morin E."/>
            <person name="Murat C."/>
            <person name="Riley R."/>
            <person name="Ohm R."/>
            <person name="Sun H."/>
            <person name="Tunlid A."/>
            <person name="Henrissat B."/>
            <person name="Grigoriev I.V."/>
            <person name="Hibbett D.S."/>
            <person name="Martin F."/>
        </authorList>
    </citation>
    <scope>NUCLEOTIDE SEQUENCE [LARGE SCALE GENOMIC DNA]</scope>
    <source>
        <strain evidence="2">Ve08.2h10</strain>
    </source>
</reference>
<organism evidence="1 2">
    <name type="scientific">Paxillus rubicundulus Ve08.2h10</name>
    <dbReference type="NCBI Taxonomy" id="930991"/>
    <lineage>
        <taxon>Eukaryota</taxon>
        <taxon>Fungi</taxon>
        <taxon>Dikarya</taxon>
        <taxon>Basidiomycota</taxon>
        <taxon>Agaricomycotina</taxon>
        <taxon>Agaricomycetes</taxon>
        <taxon>Agaricomycetidae</taxon>
        <taxon>Boletales</taxon>
        <taxon>Paxilineae</taxon>
        <taxon>Paxillaceae</taxon>
        <taxon>Paxillus</taxon>
    </lineage>
</organism>
<proteinExistence type="predicted"/>
<dbReference type="EMBL" id="KN828414">
    <property type="protein sequence ID" value="KIK74999.1"/>
    <property type="molecule type" value="Genomic_DNA"/>
</dbReference>
<keyword evidence="2" id="KW-1185">Reference proteome</keyword>
<name>A0A0D0D4T9_9AGAM</name>
<reference evidence="1 2" key="1">
    <citation type="submission" date="2014-04" db="EMBL/GenBank/DDBJ databases">
        <authorList>
            <consortium name="DOE Joint Genome Institute"/>
            <person name="Kuo A."/>
            <person name="Kohler A."/>
            <person name="Jargeat P."/>
            <person name="Nagy L.G."/>
            <person name="Floudas D."/>
            <person name="Copeland A."/>
            <person name="Barry K.W."/>
            <person name="Cichocki N."/>
            <person name="Veneault-Fourrey C."/>
            <person name="LaButti K."/>
            <person name="Lindquist E.A."/>
            <person name="Lipzen A."/>
            <person name="Lundell T."/>
            <person name="Morin E."/>
            <person name="Murat C."/>
            <person name="Sun H."/>
            <person name="Tunlid A."/>
            <person name="Henrissat B."/>
            <person name="Grigoriev I.V."/>
            <person name="Hibbett D.S."/>
            <person name="Martin F."/>
            <person name="Nordberg H.P."/>
            <person name="Cantor M.N."/>
            <person name="Hua S.X."/>
        </authorList>
    </citation>
    <scope>NUCLEOTIDE SEQUENCE [LARGE SCALE GENOMIC DNA]</scope>
    <source>
        <strain evidence="1 2">Ve08.2h10</strain>
    </source>
</reference>
<dbReference type="Proteomes" id="UP000054538">
    <property type="component" value="Unassembled WGS sequence"/>
</dbReference>
<evidence type="ECO:0000313" key="1">
    <source>
        <dbReference type="EMBL" id="KIK74999.1"/>
    </source>
</evidence>
<evidence type="ECO:0000313" key="2">
    <source>
        <dbReference type="Proteomes" id="UP000054538"/>
    </source>
</evidence>